<dbReference type="PROSITE" id="PS50076">
    <property type="entry name" value="DNAJ_2"/>
    <property type="match status" value="1"/>
</dbReference>
<sequence length="478" mass="52741">MHSARLPLYAPTPSIKTTNPSPRLSSFHTTSARKSHDNSLVCKASNSSSSYPITDFDLYDLLGVDSSSDQSQIKVAYRGLQKRCHPDIAGPPGHDMAIILNEAYALLSDPTLRLAYDKEQAKIEELRGYTSKPMYSVWCGSENEQRAVFVDEVKCVGCLKCALFAEKTFAVESIYGRARVVAQWADTEDKIEEAIEACPVDCISIVERSNLAALEFLMSKQPRGNVRIGAGNTVGTRVSNIFVDVEKFQARFKEANDKVSKNHSKESDIQREARISAIQAVRSISNWLYWKSPNAGGSMSHIHQKLIPITRRSTEPNINKLRGAAAARKQARETGKPIRKVSLNYIYKDEYWTPSTLVLPEATKNSPTSRAASEQSPSTELKKLHNNNFVDQKKSRSNLFVQGVPLGAAIVAAVIVRLQVGEGVAGGLEEHLGGSLVLDIVNSSWLQVSLAGVTWYLIGMAIIELLESLKIKLGMYKK</sequence>
<feature type="domain" description="J" evidence="3">
    <location>
        <begin position="57"/>
        <end position="120"/>
    </location>
</feature>
<dbReference type="Pfam" id="PF13370">
    <property type="entry name" value="Fer4_13"/>
    <property type="match status" value="1"/>
</dbReference>
<dbReference type="AlphaFoldDB" id="A0ABC8RUW6"/>
<feature type="transmembrane region" description="Helical" evidence="2">
    <location>
        <begin position="445"/>
        <end position="466"/>
    </location>
</feature>
<organism evidence="4 5">
    <name type="scientific">Ilex paraguariensis</name>
    <name type="common">yerba mate</name>
    <dbReference type="NCBI Taxonomy" id="185542"/>
    <lineage>
        <taxon>Eukaryota</taxon>
        <taxon>Viridiplantae</taxon>
        <taxon>Streptophyta</taxon>
        <taxon>Embryophyta</taxon>
        <taxon>Tracheophyta</taxon>
        <taxon>Spermatophyta</taxon>
        <taxon>Magnoliopsida</taxon>
        <taxon>eudicotyledons</taxon>
        <taxon>Gunneridae</taxon>
        <taxon>Pentapetalae</taxon>
        <taxon>asterids</taxon>
        <taxon>campanulids</taxon>
        <taxon>Aquifoliales</taxon>
        <taxon>Aquifoliaceae</taxon>
        <taxon>Ilex</taxon>
    </lineage>
</organism>
<evidence type="ECO:0000313" key="5">
    <source>
        <dbReference type="Proteomes" id="UP001642360"/>
    </source>
</evidence>
<feature type="compositionally biased region" description="Polar residues" evidence="1">
    <location>
        <begin position="363"/>
        <end position="379"/>
    </location>
</feature>
<name>A0ABC8RUW6_9AQUA</name>
<keyword evidence="2" id="KW-0472">Membrane</keyword>
<reference evidence="4 5" key="1">
    <citation type="submission" date="2024-02" db="EMBL/GenBank/DDBJ databases">
        <authorList>
            <person name="Vignale AGUSTIN F."/>
            <person name="Sosa J E."/>
            <person name="Modenutti C."/>
        </authorList>
    </citation>
    <scope>NUCLEOTIDE SEQUENCE [LARGE SCALE GENOMIC DNA]</scope>
</reference>
<gene>
    <name evidence="4" type="ORF">ILEXP_LOCUS16748</name>
</gene>
<dbReference type="SMART" id="SM00271">
    <property type="entry name" value="DnaJ"/>
    <property type="match status" value="1"/>
</dbReference>
<dbReference type="Pfam" id="PF00226">
    <property type="entry name" value="DnaJ"/>
    <property type="match status" value="1"/>
</dbReference>
<dbReference type="CDD" id="cd06257">
    <property type="entry name" value="DnaJ"/>
    <property type="match status" value="1"/>
</dbReference>
<accession>A0ABC8RUW6</accession>
<dbReference type="PANTHER" id="PTHR45295">
    <property type="entry name" value="CHAPERONE PROTEIN DNAJ C76, CHLOROPLASTIC"/>
    <property type="match status" value="1"/>
</dbReference>
<keyword evidence="2" id="KW-0812">Transmembrane</keyword>
<evidence type="ECO:0000313" key="4">
    <source>
        <dbReference type="EMBL" id="CAK9148771.1"/>
    </source>
</evidence>
<dbReference type="PANTHER" id="PTHR45295:SF1">
    <property type="entry name" value="CHAPERONE PROTEIN DNAJ C76, CHLOROPLASTIC"/>
    <property type="match status" value="1"/>
</dbReference>
<feature type="region of interest" description="Disordered" evidence="1">
    <location>
        <begin position="362"/>
        <end position="384"/>
    </location>
</feature>
<dbReference type="SUPFAM" id="SSF54862">
    <property type="entry name" value="4Fe-4S ferredoxins"/>
    <property type="match status" value="1"/>
</dbReference>
<comment type="caution">
    <text evidence="4">The sequence shown here is derived from an EMBL/GenBank/DDBJ whole genome shotgun (WGS) entry which is preliminary data.</text>
</comment>
<evidence type="ECO:0000259" key="3">
    <source>
        <dbReference type="PROSITE" id="PS50076"/>
    </source>
</evidence>
<feature type="region of interest" description="Disordered" evidence="1">
    <location>
        <begin position="1"/>
        <end position="31"/>
    </location>
</feature>
<keyword evidence="2" id="KW-1133">Transmembrane helix</keyword>
<evidence type="ECO:0000256" key="1">
    <source>
        <dbReference type="SAM" id="MobiDB-lite"/>
    </source>
</evidence>
<proteinExistence type="predicted"/>
<dbReference type="InterPro" id="IPR036869">
    <property type="entry name" value="J_dom_sf"/>
</dbReference>
<dbReference type="EMBL" id="CAUOFW020001798">
    <property type="protein sequence ID" value="CAK9148771.1"/>
    <property type="molecule type" value="Genomic_DNA"/>
</dbReference>
<dbReference type="Gene3D" id="3.30.70.20">
    <property type="match status" value="1"/>
</dbReference>
<dbReference type="Proteomes" id="UP001642360">
    <property type="component" value="Unassembled WGS sequence"/>
</dbReference>
<evidence type="ECO:0000256" key="2">
    <source>
        <dbReference type="SAM" id="Phobius"/>
    </source>
</evidence>
<protein>
    <recommendedName>
        <fullName evidence="3">J domain-containing protein</fullName>
    </recommendedName>
</protein>
<dbReference type="Gene3D" id="1.10.287.110">
    <property type="entry name" value="DnaJ domain"/>
    <property type="match status" value="1"/>
</dbReference>
<dbReference type="InterPro" id="IPR001623">
    <property type="entry name" value="DnaJ_domain"/>
</dbReference>
<feature type="compositionally biased region" description="Polar residues" evidence="1">
    <location>
        <begin position="14"/>
        <end position="31"/>
    </location>
</feature>
<dbReference type="SUPFAM" id="SSF46565">
    <property type="entry name" value="Chaperone J-domain"/>
    <property type="match status" value="1"/>
</dbReference>
<keyword evidence="5" id="KW-1185">Reference proteome</keyword>